<accession>A0A1H0G786</accession>
<sequence length="114" mass="12937">MKKKRLIPLILTILIILCFPVSTFALEVPAQSIKPEGTIITPFLLLQEETQRERTFDKNEEHPASIFVQNFIGYDSHGNPIILMGTLYESGILWDYPVAGKKTVIYQGTISTWV</sequence>
<dbReference type="EMBL" id="FNID01000048">
    <property type="protein sequence ID" value="SDO02721.1"/>
    <property type="molecule type" value="Genomic_DNA"/>
</dbReference>
<reference evidence="1 2" key="1">
    <citation type="submission" date="2016-10" db="EMBL/GenBank/DDBJ databases">
        <authorList>
            <person name="de Groot N.N."/>
        </authorList>
    </citation>
    <scope>NUCLEOTIDE SEQUENCE [LARGE SCALE GENOMIC DNA]</scope>
    <source>
        <strain evidence="1 2">CGMCC 1.5012</strain>
    </source>
</reference>
<protein>
    <submittedName>
        <fullName evidence="1">Uncharacterized protein</fullName>
    </submittedName>
</protein>
<dbReference type="AlphaFoldDB" id="A0A1H0G786"/>
<organism evidence="1 2">
    <name type="scientific">Acetanaerobacterium elongatum</name>
    <dbReference type="NCBI Taxonomy" id="258515"/>
    <lineage>
        <taxon>Bacteria</taxon>
        <taxon>Bacillati</taxon>
        <taxon>Bacillota</taxon>
        <taxon>Clostridia</taxon>
        <taxon>Eubacteriales</taxon>
        <taxon>Oscillospiraceae</taxon>
        <taxon>Acetanaerobacterium</taxon>
    </lineage>
</organism>
<gene>
    <name evidence="1" type="ORF">SAMN05192585_14810</name>
</gene>
<dbReference type="STRING" id="258515.SAMN05192585_14810"/>
<proteinExistence type="predicted"/>
<name>A0A1H0G786_9FIRM</name>
<dbReference type="Proteomes" id="UP000199182">
    <property type="component" value="Unassembled WGS sequence"/>
</dbReference>
<keyword evidence="2" id="KW-1185">Reference proteome</keyword>
<evidence type="ECO:0000313" key="1">
    <source>
        <dbReference type="EMBL" id="SDO02721.1"/>
    </source>
</evidence>
<dbReference type="RefSeq" id="WP_092643238.1">
    <property type="nucleotide sequence ID" value="NZ_FNID01000048.1"/>
</dbReference>
<evidence type="ECO:0000313" key="2">
    <source>
        <dbReference type="Proteomes" id="UP000199182"/>
    </source>
</evidence>